<evidence type="ECO:0000313" key="1">
    <source>
        <dbReference type="EMBL" id="WXB01711.1"/>
    </source>
</evidence>
<dbReference type="Gene3D" id="3.30.360.10">
    <property type="entry name" value="Dihydrodipicolinate Reductase, domain 2"/>
    <property type="match status" value="1"/>
</dbReference>
<keyword evidence="2" id="KW-1185">Reference proteome</keyword>
<accession>A0ABZ2KVX3</accession>
<organism evidence="1 2">
    <name type="scientific">Pendulispora rubella</name>
    <dbReference type="NCBI Taxonomy" id="2741070"/>
    <lineage>
        <taxon>Bacteria</taxon>
        <taxon>Pseudomonadati</taxon>
        <taxon>Myxococcota</taxon>
        <taxon>Myxococcia</taxon>
        <taxon>Myxococcales</taxon>
        <taxon>Sorangiineae</taxon>
        <taxon>Pendulisporaceae</taxon>
        <taxon>Pendulispora</taxon>
    </lineage>
</organism>
<sequence length="115" mass="12989">MMHAWHQFRWEIQGTRKNLLLEGDAFYTADPSLTLSESSAAHPSYRRMEVPASYTLVPESMPHDAAFNVAQTYMLLANDLERGTTDCPAFADALVRHRMIAAIENAARTGQRQSY</sequence>
<reference evidence="1" key="1">
    <citation type="submission" date="2021-12" db="EMBL/GenBank/DDBJ databases">
        <title>Discovery of the Pendulisporaceae a myxobacterial family with distinct sporulation behavior and unique specialized metabolism.</title>
        <authorList>
            <person name="Garcia R."/>
            <person name="Popoff A."/>
            <person name="Bader C.D."/>
            <person name="Loehr J."/>
            <person name="Walesch S."/>
            <person name="Walt C."/>
            <person name="Boldt J."/>
            <person name="Bunk B."/>
            <person name="Haeckl F.J.F.P.J."/>
            <person name="Gunesch A.P."/>
            <person name="Birkelbach J."/>
            <person name="Nuebel U."/>
            <person name="Pietschmann T."/>
            <person name="Bach T."/>
            <person name="Mueller R."/>
        </authorList>
    </citation>
    <scope>NUCLEOTIDE SEQUENCE</scope>
    <source>
        <strain evidence="1">MSr11367</strain>
    </source>
</reference>
<dbReference type="Proteomes" id="UP001374803">
    <property type="component" value="Chromosome"/>
</dbReference>
<gene>
    <name evidence="1" type="ORF">LVJ94_32945</name>
</gene>
<evidence type="ECO:0000313" key="2">
    <source>
        <dbReference type="Proteomes" id="UP001374803"/>
    </source>
</evidence>
<dbReference type="RefSeq" id="WP_394831328.1">
    <property type="nucleotide sequence ID" value="NZ_CP089929.1"/>
</dbReference>
<proteinExistence type="predicted"/>
<dbReference type="EMBL" id="CP089983">
    <property type="protein sequence ID" value="WXB01711.1"/>
    <property type="molecule type" value="Genomic_DNA"/>
</dbReference>
<name>A0ABZ2KVX3_9BACT</name>
<protein>
    <submittedName>
        <fullName evidence="1">Uncharacterized protein</fullName>
    </submittedName>
</protein>